<evidence type="ECO:0000256" key="9">
    <source>
        <dbReference type="RuleBase" id="RU363032"/>
    </source>
</evidence>
<keyword evidence="2 9" id="KW-0813">Transport</keyword>
<comment type="caution">
    <text evidence="11">The sequence shown here is derived from an EMBL/GenBank/DDBJ whole genome shotgun (WGS) entry which is preliminary data.</text>
</comment>
<protein>
    <submittedName>
        <fullName evidence="11">Peptide ABC transporter permease</fullName>
    </submittedName>
</protein>
<evidence type="ECO:0000256" key="3">
    <source>
        <dbReference type="ARBA" id="ARBA00022475"/>
    </source>
</evidence>
<keyword evidence="5 9" id="KW-0812">Transmembrane</keyword>
<evidence type="ECO:0000259" key="10">
    <source>
        <dbReference type="PROSITE" id="PS50928"/>
    </source>
</evidence>
<proteinExistence type="inferred from homology"/>
<dbReference type="STRING" id="1903952.BIT28_22210"/>
<sequence>MLSNNIYQEQKIPTQWERAWQNYRGNSLAMFGLWCLLFLLIVTLSAHFIIPYAPNQQVGELLMPPSWDPSGHVEFFFGTDDLGRDILSRLLLGTQLTFGYALLIALASSVIGIVIGVMAGMTRGLKSSFLNHILDTVLSIPSLLLAIIVVAYMGPGEVNILLAIWLALIPRFIRAIYTAVHNEVEKDYIIAARLDGANDFYLLYNSILPNILTAITNELTRAISIAILDIAALGFLGLGAQAPSSEWGAMLGDSIELIYLAPWTVTLPGLAITFSVLVVNLVGEGLRQAINAGID</sequence>
<feature type="transmembrane region" description="Helical" evidence="9">
    <location>
        <begin position="222"/>
        <end position="240"/>
    </location>
</feature>
<dbReference type="CDD" id="cd06261">
    <property type="entry name" value="TM_PBP2"/>
    <property type="match status" value="1"/>
</dbReference>
<dbReference type="InterPro" id="IPR025966">
    <property type="entry name" value="OppC_N"/>
</dbReference>
<dbReference type="PANTHER" id="PTHR43386:SF5">
    <property type="entry name" value="PUTRESCINE EXPORT SYSTEM PERMEASE PROTEIN SAPC"/>
    <property type="match status" value="1"/>
</dbReference>
<evidence type="ECO:0000313" key="11">
    <source>
        <dbReference type="EMBL" id="OLQ73440.1"/>
    </source>
</evidence>
<dbReference type="PROSITE" id="PS50928">
    <property type="entry name" value="ABC_TM1"/>
    <property type="match status" value="1"/>
</dbReference>
<feature type="transmembrane region" description="Helical" evidence="9">
    <location>
        <begin position="260"/>
        <end position="282"/>
    </location>
</feature>
<feature type="transmembrane region" description="Helical" evidence="9">
    <location>
        <begin position="133"/>
        <end position="154"/>
    </location>
</feature>
<comment type="subcellular location">
    <subcellularLocation>
        <location evidence="1">Cell inner membrane</location>
        <topology evidence="1">Multi-pass membrane protein</topology>
    </subcellularLocation>
    <subcellularLocation>
        <location evidence="9">Cell membrane</location>
        <topology evidence="9">Multi-pass membrane protein</topology>
    </subcellularLocation>
</comment>
<dbReference type="Proteomes" id="UP000186905">
    <property type="component" value="Unassembled WGS sequence"/>
</dbReference>
<dbReference type="PANTHER" id="PTHR43386">
    <property type="entry name" value="OLIGOPEPTIDE TRANSPORT SYSTEM PERMEASE PROTEIN APPC"/>
    <property type="match status" value="1"/>
</dbReference>
<dbReference type="Gene3D" id="1.10.3720.10">
    <property type="entry name" value="MetI-like"/>
    <property type="match status" value="1"/>
</dbReference>
<feature type="transmembrane region" description="Helical" evidence="9">
    <location>
        <begin position="28"/>
        <end position="53"/>
    </location>
</feature>
<evidence type="ECO:0000256" key="1">
    <source>
        <dbReference type="ARBA" id="ARBA00004429"/>
    </source>
</evidence>
<keyword evidence="3" id="KW-1003">Cell membrane</keyword>
<dbReference type="SUPFAM" id="SSF161098">
    <property type="entry name" value="MetI-like"/>
    <property type="match status" value="1"/>
</dbReference>
<dbReference type="RefSeq" id="WP_075766535.1">
    <property type="nucleotide sequence ID" value="NZ_MJIL01000087.1"/>
</dbReference>
<dbReference type="NCBIfam" id="NF011691">
    <property type="entry name" value="PRK15111.1"/>
    <property type="match status" value="1"/>
</dbReference>
<dbReference type="InterPro" id="IPR000515">
    <property type="entry name" value="MetI-like"/>
</dbReference>
<dbReference type="Pfam" id="PF00528">
    <property type="entry name" value="BPD_transp_1"/>
    <property type="match status" value="1"/>
</dbReference>
<accession>A0A1Q9GG72</accession>
<gene>
    <name evidence="11" type="ORF">BIT28_22210</name>
</gene>
<evidence type="ECO:0000256" key="5">
    <source>
        <dbReference type="ARBA" id="ARBA00022692"/>
    </source>
</evidence>
<evidence type="ECO:0000313" key="12">
    <source>
        <dbReference type="Proteomes" id="UP000186905"/>
    </source>
</evidence>
<name>A0A1Q9GG72_9GAMM</name>
<feature type="domain" description="ABC transmembrane type-1" evidence="10">
    <location>
        <begin position="98"/>
        <end position="283"/>
    </location>
</feature>
<keyword evidence="6 9" id="KW-1133">Transmembrane helix</keyword>
<evidence type="ECO:0000256" key="6">
    <source>
        <dbReference type="ARBA" id="ARBA00022989"/>
    </source>
</evidence>
<dbReference type="OrthoDB" id="9805884at2"/>
<keyword evidence="4" id="KW-0997">Cell inner membrane</keyword>
<evidence type="ECO:0000256" key="4">
    <source>
        <dbReference type="ARBA" id="ARBA00022519"/>
    </source>
</evidence>
<feature type="transmembrane region" description="Helical" evidence="9">
    <location>
        <begin position="98"/>
        <end position="121"/>
    </location>
</feature>
<evidence type="ECO:0000256" key="8">
    <source>
        <dbReference type="ARBA" id="ARBA00024202"/>
    </source>
</evidence>
<dbReference type="GO" id="GO:0055085">
    <property type="term" value="P:transmembrane transport"/>
    <property type="evidence" value="ECO:0007669"/>
    <property type="project" value="InterPro"/>
</dbReference>
<reference evidence="11 12" key="1">
    <citation type="submission" date="2016-09" db="EMBL/GenBank/DDBJ databases">
        <title>Photobacterium proteolyticum sp. nov. a protease producing bacterium isolated from ocean sediments of Laizhou Bay.</title>
        <authorList>
            <person name="Li Y."/>
        </authorList>
    </citation>
    <scope>NUCLEOTIDE SEQUENCE [LARGE SCALE GENOMIC DNA]</scope>
    <source>
        <strain evidence="11 12">13-12</strain>
    </source>
</reference>
<feature type="transmembrane region" description="Helical" evidence="9">
    <location>
        <begin position="160"/>
        <end position="180"/>
    </location>
</feature>
<keyword evidence="7 9" id="KW-0472">Membrane</keyword>
<evidence type="ECO:0000256" key="2">
    <source>
        <dbReference type="ARBA" id="ARBA00022448"/>
    </source>
</evidence>
<evidence type="ECO:0000256" key="7">
    <source>
        <dbReference type="ARBA" id="ARBA00023136"/>
    </source>
</evidence>
<dbReference type="InterPro" id="IPR050366">
    <property type="entry name" value="BP-dependent_transpt_permease"/>
</dbReference>
<dbReference type="Pfam" id="PF12911">
    <property type="entry name" value="OppC_N"/>
    <property type="match status" value="1"/>
</dbReference>
<dbReference type="EMBL" id="MJIL01000087">
    <property type="protein sequence ID" value="OLQ73440.1"/>
    <property type="molecule type" value="Genomic_DNA"/>
</dbReference>
<comment type="similarity">
    <text evidence="8">Belongs to the binding-protein-dependent transport system permease family. OppBC subfamily.</text>
</comment>
<dbReference type="GO" id="GO:0005886">
    <property type="term" value="C:plasma membrane"/>
    <property type="evidence" value="ECO:0007669"/>
    <property type="project" value="UniProtKB-SubCell"/>
</dbReference>
<dbReference type="AlphaFoldDB" id="A0A1Q9GG72"/>
<keyword evidence="12" id="KW-1185">Reference proteome</keyword>
<organism evidence="11 12">
    <name type="scientific">Photobacterium proteolyticum</name>
    <dbReference type="NCBI Taxonomy" id="1903952"/>
    <lineage>
        <taxon>Bacteria</taxon>
        <taxon>Pseudomonadati</taxon>
        <taxon>Pseudomonadota</taxon>
        <taxon>Gammaproteobacteria</taxon>
        <taxon>Vibrionales</taxon>
        <taxon>Vibrionaceae</taxon>
        <taxon>Photobacterium</taxon>
    </lineage>
</organism>
<dbReference type="InterPro" id="IPR035906">
    <property type="entry name" value="MetI-like_sf"/>
</dbReference>